<dbReference type="AlphaFoldDB" id="A0A9D4MA20"/>
<accession>A0A9D4MA20</accession>
<name>A0A9D4MA20_DREPO</name>
<reference evidence="1" key="1">
    <citation type="journal article" date="2019" name="bioRxiv">
        <title>The Genome of the Zebra Mussel, Dreissena polymorpha: A Resource for Invasive Species Research.</title>
        <authorList>
            <person name="McCartney M.A."/>
            <person name="Auch B."/>
            <person name="Kono T."/>
            <person name="Mallez S."/>
            <person name="Zhang Y."/>
            <person name="Obille A."/>
            <person name="Becker A."/>
            <person name="Abrahante J.E."/>
            <person name="Garbe J."/>
            <person name="Badalamenti J.P."/>
            <person name="Herman A."/>
            <person name="Mangelson H."/>
            <person name="Liachko I."/>
            <person name="Sullivan S."/>
            <person name="Sone E.D."/>
            <person name="Koren S."/>
            <person name="Silverstein K.A.T."/>
            <person name="Beckman K.B."/>
            <person name="Gohl D.M."/>
        </authorList>
    </citation>
    <scope>NUCLEOTIDE SEQUENCE</scope>
    <source>
        <strain evidence="1">Duluth1</strain>
        <tissue evidence="1">Whole animal</tissue>
    </source>
</reference>
<dbReference type="Proteomes" id="UP000828390">
    <property type="component" value="Unassembled WGS sequence"/>
</dbReference>
<keyword evidence="2" id="KW-1185">Reference proteome</keyword>
<reference evidence="1" key="2">
    <citation type="submission" date="2020-11" db="EMBL/GenBank/DDBJ databases">
        <authorList>
            <person name="McCartney M.A."/>
            <person name="Auch B."/>
            <person name="Kono T."/>
            <person name="Mallez S."/>
            <person name="Becker A."/>
            <person name="Gohl D.M."/>
            <person name="Silverstein K.A.T."/>
            <person name="Koren S."/>
            <person name="Bechman K.B."/>
            <person name="Herman A."/>
            <person name="Abrahante J.E."/>
            <person name="Garbe J."/>
        </authorList>
    </citation>
    <scope>NUCLEOTIDE SEQUENCE</scope>
    <source>
        <strain evidence="1">Duluth1</strain>
        <tissue evidence="1">Whole animal</tissue>
    </source>
</reference>
<comment type="caution">
    <text evidence="1">The sequence shown here is derived from an EMBL/GenBank/DDBJ whole genome shotgun (WGS) entry which is preliminary data.</text>
</comment>
<evidence type="ECO:0000313" key="1">
    <source>
        <dbReference type="EMBL" id="KAH3872470.1"/>
    </source>
</evidence>
<proteinExistence type="predicted"/>
<evidence type="ECO:0000313" key="2">
    <source>
        <dbReference type="Proteomes" id="UP000828390"/>
    </source>
</evidence>
<gene>
    <name evidence="1" type="ORF">DPMN_035686</name>
</gene>
<dbReference type="EMBL" id="JAIWYP010000002">
    <property type="protein sequence ID" value="KAH3872470.1"/>
    <property type="molecule type" value="Genomic_DNA"/>
</dbReference>
<organism evidence="1 2">
    <name type="scientific">Dreissena polymorpha</name>
    <name type="common">Zebra mussel</name>
    <name type="synonym">Mytilus polymorpha</name>
    <dbReference type="NCBI Taxonomy" id="45954"/>
    <lineage>
        <taxon>Eukaryota</taxon>
        <taxon>Metazoa</taxon>
        <taxon>Spiralia</taxon>
        <taxon>Lophotrochozoa</taxon>
        <taxon>Mollusca</taxon>
        <taxon>Bivalvia</taxon>
        <taxon>Autobranchia</taxon>
        <taxon>Heteroconchia</taxon>
        <taxon>Euheterodonta</taxon>
        <taxon>Imparidentia</taxon>
        <taxon>Neoheterodontei</taxon>
        <taxon>Myida</taxon>
        <taxon>Dreissenoidea</taxon>
        <taxon>Dreissenidae</taxon>
        <taxon>Dreissena</taxon>
    </lineage>
</organism>
<protein>
    <submittedName>
        <fullName evidence="1">Uncharacterized protein</fullName>
    </submittedName>
</protein>
<sequence length="113" mass="11523">MSRALSCRVGSSCMRLVCSSSKDFIGKNVPSSGIALGDTDGMGGLVTIGVAVYNINSSIFGKGTGSHPLVGSMDGFLGLYASTPRLELPGWGVLCFHSSVATASDSFQPASQS</sequence>